<dbReference type="PANTHER" id="PTHR43233:SF1">
    <property type="entry name" value="FAMILY N-ACETYLTRANSFERASE, PUTATIVE (AFU_ORTHOLOGUE AFUA_6G03350)-RELATED"/>
    <property type="match status" value="1"/>
</dbReference>
<accession>A0ABR4HPV5</accession>
<dbReference type="Proteomes" id="UP001610335">
    <property type="component" value="Unassembled WGS sequence"/>
</dbReference>
<sequence length="167" mass="18999">MSLPTEPKQWTKQSNKKSFLISTDTTLLSLPAINAAFGSDFMYWASSSYPETVLKGIIDNSFCLGLYKLPIETTPSTENSAETESLEQIGFARLITDRYTFAYLTDVYVLPEYQGYGLGGWILDCVDEVVEPLPHLRWLMLRTGSQRSVEAYRRRFGMEVLDNGDDW</sequence>
<dbReference type="EMBL" id="JBFXLS010000091">
    <property type="protein sequence ID" value="KAL2817516.1"/>
    <property type="molecule type" value="Genomic_DNA"/>
</dbReference>
<dbReference type="CDD" id="cd04301">
    <property type="entry name" value="NAT_SF"/>
    <property type="match status" value="1"/>
</dbReference>
<feature type="domain" description="N-acetyltransferase" evidence="1">
    <location>
        <begin position="28"/>
        <end position="167"/>
    </location>
</feature>
<dbReference type="Gene3D" id="3.40.630.30">
    <property type="match status" value="1"/>
</dbReference>
<proteinExistence type="predicted"/>
<dbReference type="PANTHER" id="PTHR43233">
    <property type="entry name" value="FAMILY N-ACETYLTRANSFERASE, PUTATIVE (AFU_ORTHOLOGUE AFUA_6G03350)-RELATED"/>
    <property type="match status" value="1"/>
</dbReference>
<gene>
    <name evidence="2" type="ORF">BDW59DRAFT_165923</name>
</gene>
<dbReference type="InterPro" id="IPR016181">
    <property type="entry name" value="Acyl_CoA_acyltransferase"/>
</dbReference>
<dbReference type="Pfam" id="PF00583">
    <property type="entry name" value="Acetyltransf_1"/>
    <property type="match status" value="1"/>
</dbReference>
<keyword evidence="3" id="KW-1185">Reference proteome</keyword>
<name>A0ABR4HPV5_9EURO</name>
<organism evidence="2 3">
    <name type="scientific">Aspergillus cavernicola</name>
    <dbReference type="NCBI Taxonomy" id="176166"/>
    <lineage>
        <taxon>Eukaryota</taxon>
        <taxon>Fungi</taxon>
        <taxon>Dikarya</taxon>
        <taxon>Ascomycota</taxon>
        <taxon>Pezizomycotina</taxon>
        <taxon>Eurotiomycetes</taxon>
        <taxon>Eurotiomycetidae</taxon>
        <taxon>Eurotiales</taxon>
        <taxon>Aspergillaceae</taxon>
        <taxon>Aspergillus</taxon>
        <taxon>Aspergillus subgen. Nidulantes</taxon>
    </lineage>
</organism>
<evidence type="ECO:0000313" key="2">
    <source>
        <dbReference type="EMBL" id="KAL2817516.1"/>
    </source>
</evidence>
<protein>
    <recommendedName>
        <fullName evidence="1">N-acetyltransferase domain-containing protein</fullName>
    </recommendedName>
</protein>
<comment type="caution">
    <text evidence="2">The sequence shown here is derived from an EMBL/GenBank/DDBJ whole genome shotgun (WGS) entry which is preliminary data.</text>
</comment>
<dbReference type="PROSITE" id="PS51186">
    <property type="entry name" value="GNAT"/>
    <property type="match status" value="1"/>
</dbReference>
<dbReference type="SUPFAM" id="SSF55729">
    <property type="entry name" value="Acyl-CoA N-acyltransferases (Nat)"/>
    <property type="match status" value="1"/>
</dbReference>
<reference evidence="2 3" key="1">
    <citation type="submission" date="2024-07" db="EMBL/GenBank/DDBJ databases">
        <title>Section-level genome sequencing and comparative genomics of Aspergillus sections Usti and Cavernicolus.</title>
        <authorList>
            <consortium name="Lawrence Berkeley National Laboratory"/>
            <person name="Nybo J.L."/>
            <person name="Vesth T.C."/>
            <person name="Theobald S."/>
            <person name="Frisvad J.C."/>
            <person name="Larsen T.O."/>
            <person name="Kjaerboelling I."/>
            <person name="Rothschild-Mancinelli K."/>
            <person name="Lyhne E.K."/>
            <person name="Kogle M.E."/>
            <person name="Barry K."/>
            <person name="Clum A."/>
            <person name="Na H."/>
            <person name="Ledsgaard L."/>
            <person name="Lin J."/>
            <person name="Lipzen A."/>
            <person name="Kuo A."/>
            <person name="Riley R."/>
            <person name="Mondo S."/>
            <person name="LaButti K."/>
            <person name="Haridas S."/>
            <person name="Pangalinan J."/>
            <person name="Salamov A.A."/>
            <person name="Simmons B.A."/>
            <person name="Magnuson J.K."/>
            <person name="Chen J."/>
            <person name="Drula E."/>
            <person name="Henrissat B."/>
            <person name="Wiebenga A."/>
            <person name="Lubbers R.J."/>
            <person name="Gomes A.C."/>
            <person name="Makela M.R."/>
            <person name="Stajich J."/>
            <person name="Grigoriev I.V."/>
            <person name="Mortensen U.H."/>
            <person name="De vries R.P."/>
            <person name="Baker S.E."/>
            <person name="Andersen M.R."/>
        </authorList>
    </citation>
    <scope>NUCLEOTIDE SEQUENCE [LARGE SCALE GENOMIC DNA]</scope>
    <source>
        <strain evidence="2 3">CBS 600.67</strain>
    </source>
</reference>
<dbReference type="InterPro" id="IPR053144">
    <property type="entry name" value="Acetyltransferase_Butenolide"/>
</dbReference>
<dbReference type="InterPro" id="IPR000182">
    <property type="entry name" value="GNAT_dom"/>
</dbReference>
<evidence type="ECO:0000259" key="1">
    <source>
        <dbReference type="PROSITE" id="PS51186"/>
    </source>
</evidence>
<evidence type="ECO:0000313" key="3">
    <source>
        <dbReference type="Proteomes" id="UP001610335"/>
    </source>
</evidence>